<dbReference type="eggNOG" id="ENOG502Z9V9">
    <property type="taxonomic scope" value="Bacteria"/>
</dbReference>
<accession>S2LA71</accession>
<organism evidence="2 3">
    <name type="scientific">Litchfieldella anticariensis (strain DSM 16096 / CECT 5854 / CIP 108499 / LMG 22089 / FP35)</name>
    <name type="common">Halomonas anticariensis</name>
    <dbReference type="NCBI Taxonomy" id="1121939"/>
    <lineage>
        <taxon>Bacteria</taxon>
        <taxon>Pseudomonadati</taxon>
        <taxon>Pseudomonadota</taxon>
        <taxon>Gammaproteobacteria</taxon>
        <taxon>Oceanospirillales</taxon>
        <taxon>Halomonadaceae</taxon>
        <taxon>Litchfieldella</taxon>
    </lineage>
</organism>
<dbReference type="RefSeq" id="WP_016417454.1">
    <property type="nucleotide sequence ID" value="NZ_AUAB01000011.1"/>
</dbReference>
<proteinExistence type="predicted"/>
<feature type="compositionally biased region" description="Low complexity" evidence="1">
    <location>
        <begin position="637"/>
        <end position="646"/>
    </location>
</feature>
<keyword evidence="3" id="KW-1185">Reference proteome</keyword>
<gene>
    <name evidence="2" type="ORF">L861_16490</name>
</gene>
<evidence type="ECO:0000313" key="3">
    <source>
        <dbReference type="Proteomes" id="UP000014463"/>
    </source>
</evidence>
<reference evidence="2 3" key="1">
    <citation type="journal article" date="2013" name="Genome Announc.">
        <title>Draft genome sequence of the moderately halophilic gammaproteobacterium Halomonas anticariensis FP35.</title>
        <authorList>
            <person name="Tahrioui A."/>
            <person name="Quesada E."/>
            <person name="Llamas I."/>
        </authorList>
    </citation>
    <scope>NUCLEOTIDE SEQUENCE [LARGE SCALE GENOMIC DNA]</scope>
    <source>
        <strain evidence="3">DSM 16096 / CECT 5854 / LMG 22089 / FP35</strain>
    </source>
</reference>
<dbReference type="PATRIC" id="fig|1121939.11.peg.2940"/>
<comment type="caution">
    <text evidence="2">The sequence shown here is derived from an EMBL/GenBank/DDBJ whole genome shotgun (WGS) entry which is preliminary data.</text>
</comment>
<dbReference type="OrthoDB" id="1182264at2"/>
<dbReference type="Proteomes" id="UP000014463">
    <property type="component" value="Unassembled WGS sequence"/>
</dbReference>
<sequence length="646" mass="71014">MSRVLSPRVLPAFLPWPASRVCNRCHPASSVAVRWQSGLSRLAICLGFFVAALGISEGPASADDLLVDRGRQVEGLWVYPSLSEPSRWRYVPDHAELSRDDQGRPLFSLTFYISERTAEEENGSATSIVEAEGGGLLHFIVQYRTDPEQVEAAQAALRELTGDDEAEIVGSVLFDDGRYSVVTSIVDEAGQGERPLLMAQRPAPLMEGNRLPITAQLSAEQASMLLGSLQTATPDLSVVFEMTFSGLSQAFDAAMVVDWEKTRDALRASAGGSVYFVSADVEAVIDEAMQNGGIELRVNGEDAAMESLVEMVHARALDMMFAPIEVDEVPEEQRGDLLDALAGVVGRDGALSSGNTTGFGVHMGYRVKELRSEGETRLSFNKRARVERRAVLTVNLGEAAGLSTEDPETVQYVSTVDPATQLRRVYVSVDGDLERELGGFINAVTVTLRKDHPGNRETVKELIVRPETEERGSVHGPLTYSNVEREDEQSWLTYRYKTDWSFQGGGRFRSDWHPTEAAMITLTAPYHRHDVYVEGETDPLIDAGVRAVITEVVADFFGERQSERRIIRPDRPGETLAVDPITLTLPSGDFSYDWTITWAMDDGTRRKRSGHDDLGFLFVDELPPGPGDSEDDHAADDTAATQQEEN</sequence>
<dbReference type="STRING" id="1121939.L861_16490"/>
<feature type="region of interest" description="Disordered" evidence="1">
    <location>
        <begin position="615"/>
        <end position="646"/>
    </location>
</feature>
<protein>
    <submittedName>
        <fullName evidence="2">Uncharacterized protein</fullName>
    </submittedName>
</protein>
<evidence type="ECO:0000256" key="1">
    <source>
        <dbReference type="SAM" id="MobiDB-lite"/>
    </source>
</evidence>
<dbReference type="EMBL" id="ASTJ01000033">
    <property type="protein sequence ID" value="EPC01616.1"/>
    <property type="molecule type" value="Genomic_DNA"/>
</dbReference>
<evidence type="ECO:0000313" key="2">
    <source>
        <dbReference type="EMBL" id="EPC01616.1"/>
    </source>
</evidence>
<dbReference type="AlphaFoldDB" id="S2LA71"/>
<name>S2LA71_LITA3</name>